<feature type="non-terminal residue" evidence="1">
    <location>
        <position position="1"/>
    </location>
</feature>
<evidence type="ECO:0000313" key="1">
    <source>
        <dbReference type="EMBL" id="JAB95993.1"/>
    </source>
</evidence>
<organism evidence="1">
    <name type="scientific">Ceratitis capitata</name>
    <name type="common">Mediterranean fruit fly</name>
    <name type="synonym">Tephritis capitata</name>
    <dbReference type="NCBI Taxonomy" id="7213"/>
    <lineage>
        <taxon>Eukaryota</taxon>
        <taxon>Metazoa</taxon>
        <taxon>Ecdysozoa</taxon>
        <taxon>Arthropoda</taxon>
        <taxon>Hexapoda</taxon>
        <taxon>Insecta</taxon>
        <taxon>Pterygota</taxon>
        <taxon>Neoptera</taxon>
        <taxon>Endopterygota</taxon>
        <taxon>Diptera</taxon>
        <taxon>Brachycera</taxon>
        <taxon>Muscomorpha</taxon>
        <taxon>Tephritoidea</taxon>
        <taxon>Tephritidae</taxon>
        <taxon>Ceratitis</taxon>
        <taxon>Ceratitis</taxon>
    </lineage>
</organism>
<name>W8BGE1_CERCA</name>
<dbReference type="EMBL" id="GAMC01010562">
    <property type="protein sequence ID" value="JAB95993.1"/>
    <property type="molecule type" value="mRNA"/>
</dbReference>
<reference evidence="1" key="2">
    <citation type="journal article" date="2014" name="BMC Genomics">
        <title>A genomic perspective to assessing quality of mass-reared SIT flies used in Mediterranean fruit fly (Ceratitis capitata) eradication in California.</title>
        <authorList>
            <person name="Calla B."/>
            <person name="Hall B."/>
            <person name="Hou S."/>
            <person name="Geib S.M."/>
        </authorList>
    </citation>
    <scope>NUCLEOTIDE SEQUENCE</scope>
</reference>
<dbReference type="AlphaFoldDB" id="W8BGE1"/>
<reference evidence="1" key="1">
    <citation type="submission" date="2013-07" db="EMBL/GenBank/DDBJ databases">
        <authorList>
            <person name="Geib S."/>
        </authorList>
    </citation>
    <scope>NUCLEOTIDE SEQUENCE</scope>
</reference>
<sequence length="210" mass="25519">YTYICKYITRMKLFAFAHLTQKSFNPNVLIGNWFEERCDRLVDKRAIVPGIYGNSGCAIEHSVYEDTYQRHTPDNTNFNEYKREAFVNRLNSQDTHFRSKDSDEYLKNMTTSMDIMYNIRPKKARAELESGEKLLDKTEEMLRTYSTETQTGLLNRLNWERLREESSREQSTYRRDYQKKQLVCPKERIMWERCRKYKRKPPFQTEEWWP</sequence>
<accession>W8BGE1</accession>
<protein>
    <submittedName>
        <fullName evidence="1">Uncharacterized protein</fullName>
    </submittedName>
</protein>
<proteinExistence type="evidence at transcript level"/>